<organism evidence="2 3">
    <name type="scientific">Nostocoides vanveenii</name>
    <dbReference type="NCBI Taxonomy" id="330835"/>
    <lineage>
        <taxon>Bacteria</taxon>
        <taxon>Bacillati</taxon>
        <taxon>Actinomycetota</taxon>
        <taxon>Actinomycetes</taxon>
        <taxon>Micrococcales</taxon>
        <taxon>Intrasporangiaceae</taxon>
        <taxon>Nostocoides</taxon>
    </lineage>
</organism>
<evidence type="ECO:0000313" key="2">
    <source>
        <dbReference type="EMBL" id="GAA1778151.1"/>
    </source>
</evidence>
<proteinExistence type="predicted"/>
<accession>A0ABP4XJK9</accession>
<reference evidence="3" key="1">
    <citation type="journal article" date="2019" name="Int. J. Syst. Evol. Microbiol.">
        <title>The Global Catalogue of Microorganisms (GCM) 10K type strain sequencing project: providing services to taxonomists for standard genome sequencing and annotation.</title>
        <authorList>
            <consortium name="The Broad Institute Genomics Platform"/>
            <consortium name="The Broad Institute Genome Sequencing Center for Infectious Disease"/>
            <person name="Wu L."/>
            <person name="Ma J."/>
        </authorList>
    </citation>
    <scope>NUCLEOTIDE SEQUENCE [LARGE SCALE GENOMIC DNA]</scope>
    <source>
        <strain evidence="3">JCM 15591</strain>
    </source>
</reference>
<dbReference type="Proteomes" id="UP001501475">
    <property type="component" value="Unassembled WGS sequence"/>
</dbReference>
<gene>
    <name evidence="2" type="ORF">GCM10009810_38890</name>
</gene>
<dbReference type="EMBL" id="BAAAPN010000107">
    <property type="protein sequence ID" value="GAA1778151.1"/>
    <property type="molecule type" value="Genomic_DNA"/>
</dbReference>
<dbReference type="Pfam" id="PF12358">
    <property type="entry name" value="DUF3644"/>
    <property type="match status" value="1"/>
</dbReference>
<keyword evidence="3" id="KW-1185">Reference proteome</keyword>
<dbReference type="InterPro" id="IPR022104">
    <property type="entry name" value="DUF3644"/>
</dbReference>
<protein>
    <recommendedName>
        <fullName evidence="1">DUF3644 domain-containing protein</fullName>
    </recommendedName>
</protein>
<evidence type="ECO:0000259" key="1">
    <source>
        <dbReference type="Pfam" id="PF12358"/>
    </source>
</evidence>
<evidence type="ECO:0000313" key="3">
    <source>
        <dbReference type="Proteomes" id="UP001501475"/>
    </source>
</evidence>
<feature type="domain" description="DUF3644" evidence="1">
    <location>
        <begin position="10"/>
        <end position="194"/>
    </location>
</feature>
<name>A0ABP4XJK9_9MICO</name>
<comment type="caution">
    <text evidence="2">The sequence shown here is derived from an EMBL/GenBank/DDBJ whole genome shotgun (WGS) entry which is preliminary data.</text>
</comment>
<sequence length="360" mass="41877">MPRPPRWTPTLDAARREATLAVRLFNDPIEPRSFEAFVVHMHVAWLYLLHARFVRDGIEFRYRRRNNPRQFERVDGEYKRWELARCAEERWSDADDPVRRNLEFFIALRNRIEHRHDHTDRQLSEAVSGHAQALLLNFEHELTSTFGNQYSLATVLRFPVFIGSFTPEGERALIALRDRLPAALKRFIAEYHSGLPESVSDDDRFELRLNVVLQVSKAPEALAIKFTRWDDMSPEERVAAELLGKSGRTIVREQQRRVVGHGLLKPGEAQQKVAEAVPYVFTSHHFLRAWQIKGIRPPKGDLHPERTDEKYSVYDALSRSYGYTEAWVKWLVKSCSTEDGFRAVTGRDPAYKGRRSVDDQ</sequence>